<dbReference type="EMBL" id="JAKRRY010000001">
    <property type="protein sequence ID" value="MCW8344478.1"/>
    <property type="molecule type" value="Genomic_DNA"/>
</dbReference>
<dbReference type="PANTHER" id="PTHR32089:SF119">
    <property type="entry name" value="METHYL-ACCEPTING CHEMOTAXIS PROTEIN CTPL"/>
    <property type="match status" value="1"/>
</dbReference>
<dbReference type="PROSITE" id="PS50111">
    <property type="entry name" value="CHEMOTAXIS_TRANSDUC_2"/>
    <property type="match status" value="1"/>
</dbReference>
<protein>
    <submittedName>
        <fullName evidence="11">Methyl-accepting chemotaxis protein</fullName>
    </submittedName>
</protein>
<dbReference type="CDD" id="cd11386">
    <property type="entry name" value="MCP_signal"/>
    <property type="match status" value="1"/>
</dbReference>
<dbReference type="InterPro" id="IPR004090">
    <property type="entry name" value="Chemotax_Me-accpt_rcpt"/>
</dbReference>
<evidence type="ECO:0000256" key="8">
    <source>
        <dbReference type="SAM" id="Coils"/>
    </source>
</evidence>
<dbReference type="RefSeq" id="WP_265672905.1">
    <property type="nucleotide sequence ID" value="NZ_JAKRRY010000001.1"/>
</dbReference>
<keyword evidence="2" id="KW-0812">Transmembrane</keyword>
<sequence length="530" mass="57834">MLMAIIFGGLVIYNALLFSKQAAINDRLNDEIQPVMNSLEDAYRDFYQVSTAGYAFIIATADPQEVEKQRFEFEDNAYNAVPRVSKVQELIDSGVLDRRFYPYLKQLISDTKVFVNEYEKLFASPSNAYQTFTQNEKMITGLFVDIRSNLKVILDEIERLQEQARLDSDQAVKEAEIAIEVGTVIAILLALTVAAFVSKLIVAPVIVLEKSMAEIASGDGDLTQRVQVESTDEIGHLAESFNQFVERIQGTVSEVVDSTSEVREHTSVLIQLAGQITHASLSQQQESEMVATAINEMRATSDNVSQNAHEAAQATDRSADEARHANEGIGLTVSSIEGLAQELITSEESVHRLTSDVTNIASVLDVIRGIAEQTNLLALNAAIEAARAGEQGRGFAVVADEVRSLASKTQESTGDIQTMIERLQQGASVMVQAMESSRATSNETISLVQTASTSLAEITHSITIINEMNAHIATAATEQTAVSEELNGSIQKIASDSHKMSDIIKQAEHACITLEARCENLDRAVGQFKV</sequence>
<dbReference type="Proteomes" id="UP001155587">
    <property type="component" value="Unassembled WGS sequence"/>
</dbReference>
<evidence type="ECO:0000259" key="10">
    <source>
        <dbReference type="PROSITE" id="PS50885"/>
    </source>
</evidence>
<dbReference type="Gene3D" id="6.10.340.10">
    <property type="match status" value="1"/>
</dbReference>
<dbReference type="GO" id="GO:0016020">
    <property type="term" value="C:membrane"/>
    <property type="evidence" value="ECO:0007669"/>
    <property type="project" value="UniProtKB-SubCell"/>
</dbReference>
<dbReference type="GO" id="GO:0007165">
    <property type="term" value="P:signal transduction"/>
    <property type="evidence" value="ECO:0007669"/>
    <property type="project" value="UniProtKB-KW"/>
</dbReference>
<dbReference type="GO" id="GO:0006935">
    <property type="term" value="P:chemotaxis"/>
    <property type="evidence" value="ECO:0007669"/>
    <property type="project" value="InterPro"/>
</dbReference>
<evidence type="ECO:0000256" key="2">
    <source>
        <dbReference type="ARBA" id="ARBA00022692"/>
    </source>
</evidence>
<accession>A0A9X3CJ94</accession>
<dbReference type="GO" id="GO:0004888">
    <property type="term" value="F:transmembrane signaling receptor activity"/>
    <property type="evidence" value="ECO:0007669"/>
    <property type="project" value="InterPro"/>
</dbReference>
<dbReference type="AlphaFoldDB" id="A0A9X3CJ94"/>
<feature type="coiled-coil region" evidence="8">
    <location>
        <begin position="143"/>
        <end position="174"/>
    </location>
</feature>
<dbReference type="PANTHER" id="PTHR32089">
    <property type="entry name" value="METHYL-ACCEPTING CHEMOTAXIS PROTEIN MCPB"/>
    <property type="match status" value="1"/>
</dbReference>
<comment type="similarity">
    <text evidence="6">Belongs to the methyl-accepting chemotaxis (MCP) protein family.</text>
</comment>
<proteinExistence type="inferred from homology"/>
<dbReference type="CDD" id="cd06225">
    <property type="entry name" value="HAMP"/>
    <property type="match status" value="1"/>
</dbReference>
<evidence type="ECO:0000256" key="5">
    <source>
        <dbReference type="ARBA" id="ARBA00023224"/>
    </source>
</evidence>
<keyword evidence="8" id="KW-0175">Coiled coil</keyword>
<evidence type="ECO:0000313" key="11">
    <source>
        <dbReference type="EMBL" id="MCW8344478.1"/>
    </source>
</evidence>
<comment type="subcellular location">
    <subcellularLocation>
        <location evidence="1">Membrane</location>
        <topology evidence="1">Multi-pass membrane protein</topology>
    </subcellularLocation>
</comment>
<dbReference type="Gene3D" id="1.10.287.950">
    <property type="entry name" value="Methyl-accepting chemotaxis protein"/>
    <property type="match status" value="1"/>
</dbReference>
<name>A0A9X3CJ94_9VIBR</name>
<evidence type="ECO:0000256" key="3">
    <source>
        <dbReference type="ARBA" id="ARBA00022989"/>
    </source>
</evidence>
<dbReference type="Pfam" id="PF00015">
    <property type="entry name" value="MCPsignal"/>
    <property type="match status" value="1"/>
</dbReference>
<evidence type="ECO:0000256" key="4">
    <source>
        <dbReference type="ARBA" id="ARBA00023136"/>
    </source>
</evidence>
<reference evidence="11" key="1">
    <citation type="submission" date="2022-02" db="EMBL/GenBank/DDBJ databases">
        <title>Vibrio sp. nov, a new bacterium isolated from seawater.</title>
        <authorList>
            <person name="Yuan Y."/>
        </authorList>
    </citation>
    <scope>NUCLEOTIDE SEQUENCE</scope>
    <source>
        <strain evidence="11">ZSDZ65</strain>
    </source>
</reference>
<dbReference type="PROSITE" id="PS50885">
    <property type="entry name" value="HAMP"/>
    <property type="match status" value="1"/>
</dbReference>
<keyword evidence="12" id="KW-1185">Reference proteome</keyword>
<gene>
    <name evidence="11" type="ORF">MD535_00360</name>
</gene>
<keyword evidence="3" id="KW-1133">Transmembrane helix</keyword>
<evidence type="ECO:0000313" key="12">
    <source>
        <dbReference type="Proteomes" id="UP001155587"/>
    </source>
</evidence>
<evidence type="ECO:0000256" key="1">
    <source>
        <dbReference type="ARBA" id="ARBA00004141"/>
    </source>
</evidence>
<dbReference type="SMART" id="SM00304">
    <property type="entry name" value="HAMP"/>
    <property type="match status" value="2"/>
</dbReference>
<dbReference type="PRINTS" id="PR00260">
    <property type="entry name" value="CHEMTRNSDUCR"/>
</dbReference>
<dbReference type="SUPFAM" id="SSF58104">
    <property type="entry name" value="Methyl-accepting chemotaxis protein (MCP) signaling domain"/>
    <property type="match status" value="1"/>
</dbReference>
<dbReference type="SMART" id="SM00283">
    <property type="entry name" value="MA"/>
    <property type="match status" value="1"/>
</dbReference>
<dbReference type="InterPro" id="IPR004089">
    <property type="entry name" value="MCPsignal_dom"/>
</dbReference>
<comment type="caution">
    <text evidence="11">The sequence shown here is derived from an EMBL/GenBank/DDBJ whole genome shotgun (WGS) entry which is preliminary data.</text>
</comment>
<keyword evidence="4" id="KW-0472">Membrane</keyword>
<dbReference type="InterPro" id="IPR003660">
    <property type="entry name" value="HAMP_dom"/>
</dbReference>
<dbReference type="FunFam" id="1.10.287.950:FF:000001">
    <property type="entry name" value="Methyl-accepting chemotaxis sensory transducer"/>
    <property type="match status" value="1"/>
</dbReference>
<evidence type="ECO:0000259" key="9">
    <source>
        <dbReference type="PROSITE" id="PS50111"/>
    </source>
</evidence>
<organism evidence="11 12">
    <name type="scientific">Vibrio qingdaonensis</name>
    <dbReference type="NCBI Taxonomy" id="2829491"/>
    <lineage>
        <taxon>Bacteria</taxon>
        <taxon>Pseudomonadati</taxon>
        <taxon>Pseudomonadota</taxon>
        <taxon>Gammaproteobacteria</taxon>
        <taxon>Vibrionales</taxon>
        <taxon>Vibrionaceae</taxon>
        <taxon>Vibrio</taxon>
    </lineage>
</organism>
<dbReference type="Pfam" id="PF00672">
    <property type="entry name" value="HAMP"/>
    <property type="match status" value="1"/>
</dbReference>
<evidence type="ECO:0000256" key="6">
    <source>
        <dbReference type="ARBA" id="ARBA00029447"/>
    </source>
</evidence>
<evidence type="ECO:0000256" key="7">
    <source>
        <dbReference type="PROSITE-ProRule" id="PRU00284"/>
    </source>
</evidence>
<keyword evidence="5 7" id="KW-0807">Transducer</keyword>
<feature type="domain" description="Methyl-accepting transducer" evidence="9">
    <location>
        <begin position="258"/>
        <end position="494"/>
    </location>
</feature>
<feature type="domain" description="HAMP" evidence="10">
    <location>
        <begin position="199"/>
        <end position="253"/>
    </location>
</feature>